<name>A0A8H7DGE4_9AGAR</name>
<comment type="subcellular location">
    <subcellularLocation>
        <location evidence="1">Nucleus</location>
    </subcellularLocation>
</comment>
<dbReference type="OrthoDB" id="3032825at2759"/>
<reference evidence="11" key="1">
    <citation type="submission" date="2020-05" db="EMBL/GenBank/DDBJ databases">
        <title>Mycena genomes resolve the evolution of fungal bioluminescence.</title>
        <authorList>
            <person name="Tsai I.J."/>
        </authorList>
    </citation>
    <scope>NUCLEOTIDE SEQUENCE</scope>
    <source>
        <strain evidence="11">CCC161011</strain>
    </source>
</reference>
<dbReference type="GO" id="GO:0006139">
    <property type="term" value="P:nucleobase-containing compound metabolic process"/>
    <property type="evidence" value="ECO:0007669"/>
    <property type="project" value="InterPro"/>
</dbReference>
<dbReference type="EMBL" id="JACAZI010000001">
    <property type="protein sequence ID" value="KAF7372177.1"/>
    <property type="molecule type" value="Genomic_DNA"/>
</dbReference>
<evidence type="ECO:0000256" key="3">
    <source>
        <dbReference type="ARBA" id="ARBA00022723"/>
    </source>
</evidence>
<feature type="domain" description="3'-5' exonuclease" evidence="10">
    <location>
        <begin position="103"/>
        <end position="245"/>
    </location>
</feature>
<evidence type="ECO:0000256" key="6">
    <source>
        <dbReference type="ARBA" id="ARBA00022842"/>
    </source>
</evidence>
<keyword evidence="7" id="KW-0539">Nucleus</keyword>
<proteinExistence type="predicted"/>
<dbReference type="InterPro" id="IPR051132">
    <property type="entry name" value="3-5_Exonuclease_domain"/>
</dbReference>
<evidence type="ECO:0000256" key="5">
    <source>
        <dbReference type="ARBA" id="ARBA00022839"/>
    </source>
</evidence>
<dbReference type="Proteomes" id="UP000620124">
    <property type="component" value="Unassembled WGS sequence"/>
</dbReference>
<dbReference type="GO" id="GO:0003676">
    <property type="term" value="F:nucleic acid binding"/>
    <property type="evidence" value="ECO:0007669"/>
    <property type="project" value="InterPro"/>
</dbReference>
<dbReference type="PANTHER" id="PTHR13620">
    <property type="entry name" value="3-5 EXONUCLEASE"/>
    <property type="match status" value="1"/>
</dbReference>
<dbReference type="SUPFAM" id="SSF53098">
    <property type="entry name" value="Ribonuclease H-like"/>
    <property type="match status" value="1"/>
</dbReference>
<evidence type="ECO:0000256" key="7">
    <source>
        <dbReference type="ARBA" id="ARBA00023242"/>
    </source>
</evidence>
<keyword evidence="3" id="KW-0479">Metal-binding</keyword>
<dbReference type="InterPro" id="IPR036397">
    <property type="entry name" value="RNaseH_sf"/>
</dbReference>
<evidence type="ECO:0000256" key="4">
    <source>
        <dbReference type="ARBA" id="ARBA00022801"/>
    </source>
</evidence>
<dbReference type="AlphaFoldDB" id="A0A8H7DGE4"/>
<evidence type="ECO:0000313" key="12">
    <source>
        <dbReference type="Proteomes" id="UP000620124"/>
    </source>
</evidence>
<protein>
    <recommendedName>
        <fullName evidence="8">3'-5' exonuclease</fullName>
    </recommendedName>
    <alternativeName>
        <fullName evidence="9">Werner Syndrome-like exonuclease</fullName>
    </alternativeName>
</protein>
<evidence type="ECO:0000256" key="9">
    <source>
        <dbReference type="ARBA" id="ARBA00042761"/>
    </source>
</evidence>
<organism evidence="11 12">
    <name type="scientific">Mycena venus</name>
    <dbReference type="NCBI Taxonomy" id="2733690"/>
    <lineage>
        <taxon>Eukaryota</taxon>
        <taxon>Fungi</taxon>
        <taxon>Dikarya</taxon>
        <taxon>Basidiomycota</taxon>
        <taxon>Agaricomycotina</taxon>
        <taxon>Agaricomycetes</taxon>
        <taxon>Agaricomycetidae</taxon>
        <taxon>Agaricales</taxon>
        <taxon>Marasmiineae</taxon>
        <taxon>Mycenaceae</taxon>
        <taxon>Mycena</taxon>
    </lineage>
</organism>
<dbReference type="GO" id="GO:0046872">
    <property type="term" value="F:metal ion binding"/>
    <property type="evidence" value="ECO:0007669"/>
    <property type="project" value="UniProtKB-KW"/>
</dbReference>
<comment type="caution">
    <text evidence="11">The sequence shown here is derived from an EMBL/GenBank/DDBJ whole genome shotgun (WGS) entry which is preliminary data.</text>
</comment>
<keyword evidence="12" id="KW-1185">Reference proteome</keyword>
<dbReference type="InterPro" id="IPR002562">
    <property type="entry name" value="3'-5'_exonuclease_dom"/>
</dbReference>
<dbReference type="InterPro" id="IPR012337">
    <property type="entry name" value="RNaseH-like_sf"/>
</dbReference>
<evidence type="ECO:0000256" key="1">
    <source>
        <dbReference type="ARBA" id="ARBA00004123"/>
    </source>
</evidence>
<gene>
    <name evidence="11" type="ORF">MVEN_00076800</name>
</gene>
<dbReference type="Pfam" id="PF01612">
    <property type="entry name" value="DNA_pol_A_exo1"/>
    <property type="match status" value="1"/>
</dbReference>
<dbReference type="PANTHER" id="PTHR13620:SF109">
    <property type="entry name" value="3'-5' EXONUCLEASE"/>
    <property type="match status" value="1"/>
</dbReference>
<keyword evidence="6" id="KW-0460">Magnesium</keyword>
<sequence>MGSILSRFHGRPVAVASFTAPLYVGTDYECLPPYPTPSFLYIDTLVDAEENLRQVQPGAVVGFDLEWVDKPHEKLKPAAKKTKLAQEIQQLTSGSFSIDWDAAAVCLAQIATEDNKVFVINLHIMRAIPSEFIRICESREILKVAPGISNDGRALWDSFRQNLLNVASLGLFAKLVYPEHIFPQLSYAVEPGLQLIAAYTLGQYVSKKEQKSQWDAIPLPDNLKQYAAVDPHASLKLYKTLQSHLSESNVYVDQEWFHFDIKQRSCVHVGTENPWKAQCPWWANVTSEGFISRTSASRPV</sequence>
<dbReference type="Gene3D" id="3.30.420.10">
    <property type="entry name" value="Ribonuclease H-like superfamily/Ribonuclease H"/>
    <property type="match status" value="1"/>
</dbReference>
<evidence type="ECO:0000256" key="8">
    <source>
        <dbReference type="ARBA" id="ARBA00040531"/>
    </source>
</evidence>
<accession>A0A8H7DGE4</accession>
<keyword evidence="5" id="KW-0269">Exonuclease</keyword>
<dbReference type="GO" id="GO:0008408">
    <property type="term" value="F:3'-5' exonuclease activity"/>
    <property type="evidence" value="ECO:0007669"/>
    <property type="project" value="InterPro"/>
</dbReference>
<evidence type="ECO:0000256" key="2">
    <source>
        <dbReference type="ARBA" id="ARBA00022722"/>
    </source>
</evidence>
<evidence type="ECO:0000259" key="10">
    <source>
        <dbReference type="Pfam" id="PF01612"/>
    </source>
</evidence>
<dbReference type="GO" id="GO:0005634">
    <property type="term" value="C:nucleus"/>
    <property type="evidence" value="ECO:0007669"/>
    <property type="project" value="UniProtKB-SubCell"/>
</dbReference>
<keyword evidence="2" id="KW-0540">Nuclease</keyword>
<keyword evidence="4" id="KW-0378">Hydrolase</keyword>
<evidence type="ECO:0000313" key="11">
    <source>
        <dbReference type="EMBL" id="KAF7372177.1"/>
    </source>
</evidence>